<comment type="caution">
    <text evidence="1">The sequence shown here is derived from an EMBL/GenBank/DDBJ whole genome shotgun (WGS) entry which is preliminary data.</text>
</comment>
<sequence length="803" mass="90221">MLARPGLAALMRSSWSLSRSVASGLWTDIMETPALRDFIGPDGSTLFSVQPDGSLHLAFSLFVDWFNPYGNKAAGKTHSIGAIYMACLNLPPHLRYRPENIYLVAVMPGPAEPRTYQINHYLEPLVDELLEFWDRGVYVSAVAGRSMGYLIRAAMIPLVCDLPAMRKTAGFGGHKARRFCSFCPLPHDDMSNIDRDSWPPPRSWSEHLRDAQGWKDAPTEAERGKQFEAHGLRWSQLLRLPYWDPTRFALIDAMHNLFLGELQHHCVNVWGLKTAETRGPKKNRAGVHTPEMQKKLLDRIVAALRRGAVTTVANARKDYLEAFVKCNGPLPGIKSSSTKLEIATALLERVESAPRGADSLRLPPILPYSTERFHLLSDTTPEPEPLGHTLFSLAVLQAIRQDIVATQVPSWIQKAPRNFGDASHGKLKADAWRTVCTINLVITLVRLWGGATATEDQKRALDNFMHLVAAVDLATRHSMSTERANAFDAHMLEYARGLRFFYGQVLVANHHLALHLRECLLLFGPTFAWWAFPFERYNGLLQRLNTNHRLADFPQTFMRYFYVGAQLRWIMATEQWPDAPEYHDMITSFQSAFQDAAQATRTIDLASFIPGLETHSSAGPNGREEVLGEALYQQLLLMVNSRCGGTVFASRYDRGDSNKPILSSTATFLPYATRSGTSIGTCDDSPRNSFVLFRGGRSARVGDVAAGRVSRIFQHTRIEGTFTVVETYLLVKEYKPLSKAHRALDPYRKFPDVPTWLCYNDVSGDGEEYIVRMDDIVSHFASYIYTPEDIGKECIVVRSLDRS</sequence>
<organism evidence="1 2">
    <name type="scientific">Trametes sanguinea</name>
    <dbReference type="NCBI Taxonomy" id="158606"/>
    <lineage>
        <taxon>Eukaryota</taxon>
        <taxon>Fungi</taxon>
        <taxon>Dikarya</taxon>
        <taxon>Basidiomycota</taxon>
        <taxon>Agaricomycotina</taxon>
        <taxon>Agaricomycetes</taxon>
        <taxon>Polyporales</taxon>
        <taxon>Polyporaceae</taxon>
        <taxon>Trametes</taxon>
    </lineage>
</organism>
<name>A0ACC1NQI8_9APHY</name>
<proteinExistence type="predicted"/>
<dbReference type="Proteomes" id="UP001144978">
    <property type="component" value="Unassembled WGS sequence"/>
</dbReference>
<accession>A0ACC1NQI8</accession>
<reference evidence="1" key="1">
    <citation type="submission" date="2022-08" db="EMBL/GenBank/DDBJ databases">
        <title>Genome Sequence of Pycnoporus sanguineus.</title>
        <authorList>
            <person name="Buettner E."/>
        </authorList>
    </citation>
    <scope>NUCLEOTIDE SEQUENCE</scope>
    <source>
        <strain evidence="1">CG-C14</strain>
    </source>
</reference>
<protein>
    <submittedName>
        <fullName evidence="1">Uncharacterized protein</fullName>
    </submittedName>
</protein>
<dbReference type="EMBL" id="JANSHE010004122">
    <property type="protein sequence ID" value="KAJ2980679.1"/>
    <property type="molecule type" value="Genomic_DNA"/>
</dbReference>
<evidence type="ECO:0000313" key="2">
    <source>
        <dbReference type="Proteomes" id="UP001144978"/>
    </source>
</evidence>
<gene>
    <name evidence="1" type="ORF">NUW54_g10971</name>
</gene>
<keyword evidence="2" id="KW-1185">Reference proteome</keyword>
<evidence type="ECO:0000313" key="1">
    <source>
        <dbReference type="EMBL" id="KAJ2980679.1"/>
    </source>
</evidence>